<protein>
    <submittedName>
        <fullName evidence="1">Carbamoyl-phosphate synthase arginine-specific small chain</fullName>
    </submittedName>
</protein>
<proteinExistence type="predicted"/>
<accession>A0A0A9Z397</accession>
<reference evidence="1" key="2">
    <citation type="submission" date="2014-07" db="EMBL/GenBank/DDBJ databases">
        <authorList>
            <person name="Hull J."/>
        </authorList>
    </citation>
    <scope>NUCLEOTIDE SEQUENCE</scope>
</reference>
<name>A0A0A9Z397_LYGHE</name>
<gene>
    <name evidence="1" type="primary">CPA1</name>
    <name evidence="1" type="ORF">CM83_9312</name>
</gene>
<feature type="non-terminal residue" evidence="1">
    <location>
        <position position="146"/>
    </location>
</feature>
<dbReference type="AlphaFoldDB" id="A0A0A9Z397"/>
<sequence>EEESPDLNLSRGTDSYITFVHDNSRNHLAKPCIKSAPSFHKYPVENSWENVRNNDMKSFGENRNIFVESMSSAPLSLSEPVVARNHGNIYEIGRYNLLKNSFGTYSRNLGGNKICVTQSNLPELNFATNFGNDFEKRNEVRKSNSA</sequence>
<dbReference type="EMBL" id="GBHO01005258">
    <property type="protein sequence ID" value="JAG38346.1"/>
    <property type="molecule type" value="Transcribed_RNA"/>
</dbReference>
<organism evidence="1">
    <name type="scientific">Lygus hesperus</name>
    <name type="common">Western plant bug</name>
    <dbReference type="NCBI Taxonomy" id="30085"/>
    <lineage>
        <taxon>Eukaryota</taxon>
        <taxon>Metazoa</taxon>
        <taxon>Ecdysozoa</taxon>
        <taxon>Arthropoda</taxon>
        <taxon>Hexapoda</taxon>
        <taxon>Insecta</taxon>
        <taxon>Pterygota</taxon>
        <taxon>Neoptera</taxon>
        <taxon>Paraneoptera</taxon>
        <taxon>Hemiptera</taxon>
        <taxon>Heteroptera</taxon>
        <taxon>Panheteroptera</taxon>
        <taxon>Cimicomorpha</taxon>
        <taxon>Miridae</taxon>
        <taxon>Mirini</taxon>
        <taxon>Lygus</taxon>
    </lineage>
</organism>
<feature type="non-terminal residue" evidence="1">
    <location>
        <position position="1"/>
    </location>
</feature>
<evidence type="ECO:0000313" key="1">
    <source>
        <dbReference type="EMBL" id="JAG38346.1"/>
    </source>
</evidence>
<reference evidence="1" key="1">
    <citation type="journal article" date="2014" name="PLoS ONE">
        <title>Transcriptome-Based Identification of ABC Transporters in the Western Tarnished Plant Bug Lygus hesperus.</title>
        <authorList>
            <person name="Hull J.J."/>
            <person name="Chaney K."/>
            <person name="Geib S.M."/>
            <person name="Fabrick J.A."/>
            <person name="Brent C.S."/>
            <person name="Walsh D."/>
            <person name="Lavine L.C."/>
        </authorList>
    </citation>
    <scope>NUCLEOTIDE SEQUENCE</scope>
</reference>